<keyword evidence="13 16" id="KW-0173">Coenzyme A biosynthesis</keyword>
<comment type="cofactor">
    <cofactor evidence="16">
        <name>NH4(+)</name>
        <dbReference type="ChEBI" id="CHEBI:28938"/>
    </cofactor>
    <cofactor evidence="16">
        <name>K(+)</name>
        <dbReference type="ChEBI" id="CHEBI:29103"/>
    </cofactor>
    <text evidence="16">A monovalent cation. Ammonium or potassium.</text>
</comment>
<keyword evidence="7 16" id="KW-0963">Cytoplasm</keyword>
<evidence type="ECO:0000256" key="6">
    <source>
        <dbReference type="ARBA" id="ARBA00012102"/>
    </source>
</evidence>
<proteinExistence type="inferred from homology"/>
<dbReference type="GO" id="GO:0015937">
    <property type="term" value="P:coenzyme A biosynthetic process"/>
    <property type="evidence" value="ECO:0007669"/>
    <property type="project" value="UniProtKB-UniRule"/>
</dbReference>
<comment type="pathway">
    <text evidence="4 16">Cofactor biosynthesis; coenzyme A biosynthesis; CoA from (R)-pantothenate: step 1/5.</text>
</comment>
<evidence type="ECO:0000256" key="10">
    <source>
        <dbReference type="ARBA" id="ARBA00022777"/>
    </source>
</evidence>
<keyword evidence="10 16" id="KW-0418">Kinase</keyword>
<comment type="function">
    <text evidence="16">Catalyzes the phosphorylation of pantothenate (Pan), the first step in CoA biosynthesis.</text>
</comment>
<comment type="similarity">
    <text evidence="14 16">Belongs to the type III pantothenate kinase family.</text>
</comment>
<feature type="binding site" evidence="16">
    <location>
        <position position="114"/>
    </location>
    <ligand>
        <name>ATP</name>
        <dbReference type="ChEBI" id="CHEBI:30616"/>
    </ligand>
</feature>
<dbReference type="Pfam" id="PF03309">
    <property type="entry name" value="Pan_kinase"/>
    <property type="match status" value="1"/>
</dbReference>
<evidence type="ECO:0000256" key="2">
    <source>
        <dbReference type="ARBA" id="ARBA00001958"/>
    </source>
</evidence>
<evidence type="ECO:0000256" key="16">
    <source>
        <dbReference type="HAMAP-Rule" id="MF_01274"/>
    </source>
</evidence>
<evidence type="ECO:0000256" key="4">
    <source>
        <dbReference type="ARBA" id="ARBA00005225"/>
    </source>
</evidence>
<dbReference type="SUPFAM" id="SSF53067">
    <property type="entry name" value="Actin-like ATPase domain"/>
    <property type="match status" value="2"/>
</dbReference>
<dbReference type="EMBL" id="AP011630">
    <property type="protein sequence ID" value="BAL52521.1"/>
    <property type="molecule type" value="Genomic_DNA"/>
</dbReference>
<evidence type="ECO:0000256" key="14">
    <source>
        <dbReference type="ARBA" id="ARBA00038036"/>
    </source>
</evidence>
<keyword evidence="16" id="KW-0479">Metal-binding</keyword>
<comment type="subunit">
    <text evidence="5 16">Homodimer.</text>
</comment>
<sequence>MNAAVDLGNSRLKILRSDGRIAAWDVAALDWESIAALLAPVRTVVFSSVNPAAESVLEQFLRERWDVISARERIAAGKLPVTISADGLGTDRVLGILGGLRYRTPPFGVIDLGTAMTVTIVDADFAICGGYIVPGPNAQLQVMREAFPHLNVPPTLEEWTLEIGADTRSAITGGICSLLTAFIGAVAVLLKRFSVDKRAALFLTGGYSHKIAQVLPATLDVDVEVVPTLVLEGALSLVQQ</sequence>
<evidence type="ECO:0000256" key="12">
    <source>
        <dbReference type="ARBA" id="ARBA00022958"/>
    </source>
</evidence>
<evidence type="ECO:0000256" key="1">
    <source>
        <dbReference type="ARBA" id="ARBA00001206"/>
    </source>
</evidence>
<comment type="catalytic activity">
    <reaction evidence="1 16">
        <text>(R)-pantothenate + ATP = (R)-4'-phosphopantothenate + ADP + H(+)</text>
        <dbReference type="Rhea" id="RHEA:16373"/>
        <dbReference type="ChEBI" id="CHEBI:10986"/>
        <dbReference type="ChEBI" id="CHEBI:15378"/>
        <dbReference type="ChEBI" id="CHEBI:29032"/>
        <dbReference type="ChEBI" id="CHEBI:30616"/>
        <dbReference type="ChEBI" id="CHEBI:456216"/>
        <dbReference type="EC" id="2.7.1.33"/>
    </reaction>
</comment>
<dbReference type="PANTHER" id="PTHR34265:SF1">
    <property type="entry name" value="TYPE III PANTOTHENATE KINASE"/>
    <property type="match status" value="1"/>
</dbReference>
<keyword evidence="17" id="KW-1133">Transmembrane helix</keyword>
<keyword evidence="12 16" id="KW-0630">Potassium</keyword>
<protein>
    <recommendedName>
        <fullName evidence="15 16">Type III pantothenate kinase</fullName>
        <ecNumber evidence="6 16">2.7.1.33</ecNumber>
    </recommendedName>
    <alternativeName>
        <fullName evidence="16">PanK-III</fullName>
    </alternativeName>
    <alternativeName>
        <fullName evidence="16">Pantothenic acid kinase</fullName>
    </alternativeName>
</protein>
<evidence type="ECO:0000256" key="8">
    <source>
        <dbReference type="ARBA" id="ARBA00022679"/>
    </source>
</evidence>
<evidence type="ECO:0000256" key="13">
    <source>
        <dbReference type="ARBA" id="ARBA00022993"/>
    </source>
</evidence>
<dbReference type="AlphaFoldDB" id="H5S8N5"/>
<dbReference type="GO" id="GO:0005737">
    <property type="term" value="C:cytoplasm"/>
    <property type="evidence" value="ECO:0007669"/>
    <property type="project" value="UniProtKB-SubCell"/>
</dbReference>
<keyword evidence="9 16" id="KW-0547">Nucleotide-binding</keyword>
<evidence type="ECO:0000256" key="9">
    <source>
        <dbReference type="ARBA" id="ARBA00022741"/>
    </source>
</evidence>
<comment type="caution">
    <text evidence="16">Lacks conserved residue(s) required for the propagation of feature annotation.</text>
</comment>
<reference evidence="18" key="2">
    <citation type="journal article" date="2012" name="PLoS ONE">
        <title>A Deeply Branching Thermophilic Bacterium with an Ancient Acetyl-CoA Pathway Dominates a Subsurface Ecosystem.</title>
        <authorList>
            <person name="Takami H."/>
            <person name="Noguchi H."/>
            <person name="Takaki Y."/>
            <person name="Uchiyama I."/>
            <person name="Toyoda A."/>
            <person name="Nishi S."/>
            <person name="Chee G.-J."/>
            <person name="Arai W."/>
            <person name="Nunoura T."/>
            <person name="Itoh T."/>
            <person name="Hattori M."/>
            <person name="Takai K."/>
        </authorList>
    </citation>
    <scope>NUCLEOTIDE SEQUENCE</scope>
</reference>
<dbReference type="GO" id="GO:0005524">
    <property type="term" value="F:ATP binding"/>
    <property type="evidence" value="ECO:0007669"/>
    <property type="project" value="UniProtKB-UniRule"/>
</dbReference>
<gene>
    <name evidence="16" type="primary">coaX</name>
    <name evidence="18" type="ORF">HGMM_F01E03C22</name>
</gene>
<evidence type="ECO:0000256" key="11">
    <source>
        <dbReference type="ARBA" id="ARBA00022840"/>
    </source>
</evidence>
<keyword evidence="17" id="KW-0472">Membrane</keyword>
<feature type="binding site" evidence="16">
    <location>
        <position position="167"/>
    </location>
    <ligand>
        <name>substrate</name>
    </ligand>
</feature>
<feature type="binding site" evidence="16">
    <location>
        <begin position="6"/>
        <end position="13"/>
    </location>
    <ligand>
        <name>ATP</name>
        <dbReference type="ChEBI" id="CHEBI:30616"/>
    </ligand>
</feature>
<keyword evidence="11 16" id="KW-0067">ATP-binding</keyword>
<reference evidence="18" key="1">
    <citation type="journal article" date="2005" name="Environ. Microbiol.">
        <title>Genetic and functional properties of uncultivated thermophilic crenarchaeotes from a subsurface gold mine as revealed by analysis of genome fragments.</title>
        <authorList>
            <person name="Nunoura T."/>
            <person name="Hirayama H."/>
            <person name="Takami H."/>
            <person name="Oida H."/>
            <person name="Nishi S."/>
            <person name="Shimamura S."/>
            <person name="Suzuki Y."/>
            <person name="Inagaki F."/>
            <person name="Takai K."/>
            <person name="Nealson K.H."/>
            <person name="Horikoshi K."/>
        </authorList>
    </citation>
    <scope>NUCLEOTIDE SEQUENCE</scope>
</reference>
<feature type="transmembrane region" description="Helical" evidence="17">
    <location>
        <begin position="170"/>
        <end position="190"/>
    </location>
</feature>
<evidence type="ECO:0000256" key="15">
    <source>
        <dbReference type="ARBA" id="ARBA00040883"/>
    </source>
</evidence>
<dbReference type="GO" id="GO:0046872">
    <property type="term" value="F:metal ion binding"/>
    <property type="evidence" value="ECO:0007669"/>
    <property type="project" value="UniProtKB-KW"/>
</dbReference>
<accession>H5S8N5</accession>
<dbReference type="InterPro" id="IPR043129">
    <property type="entry name" value="ATPase_NBD"/>
</dbReference>
<evidence type="ECO:0000256" key="3">
    <source>
        <dbReference type="ARBA" id="ARBA00004496"/>
    </source>
</evidence>
<name>H5S8N5_9BACT</name>
<keyword evidence="17" id="KW-0812">Transmembrane</keyword>
<feature type="binding site" evidence="16">
    <location>
        <position position="111"/>
    </location>
    <ligand>
        <name>K(+)</name>
        <dbReference type="ChEBI" id="CHEBI:29103"/>
    </ligand>
</feature>
<dbReference type="InterPro" id="IPR004619">
    <property type="entry name" value="Type_III_PanK"/>
</dbReference>
<evidence type="ECO:0000256" key="17">
    <source>
        <dbReference type="SAM" id="Phobius"/>
    </source>
</evidence>
<feature type="binding site" evidence="16">
    <location>
        <begin position="89"/>
        <end position="92"/>
    </location>
    <ligand>
        <name>substrate</name>
    </ligand>
</feature>
<dbReference type="UniPathway" id="UPA00241">
    <property type="reaction ID" value="UER00352"/>
</dbReference>
<feature type="active site" description="Proton acceptor" evidence="16">
    <location>
        <position position="91"/>
    </location>
</feature>
<dbReference type="PANTHER" id="PTHR34265">
    <property type="entry name" value="TYPE III PANTOTHENATE KINASE"/>
    <property type="match status" value="1"/>
</dbReference>
<dbReference type="NCBIfam" id="TIGR00671">
    <property type="entry name" value="baf"/>
    <property type="match status" value="1"/>
</dbReference>
<comment type="subcellular location">
    <subcellularLocation>
        <location evidence="3 16">Cytoplasm</location>
    </subcellularLocation>
</comment>
<keyword evidence="8 16" id="KW-0808">Transferase</keyword>
<organism evidence="18">
    <name type="scientific">uncultured Bacteroidota bacterium</name>
    <dbReference type="NCBI Taxonomy" id="152509"/>
    <lineage>
        <taxon>Bacteria</taxon>
        <taxon>Pseudomonadati</taxon>
        <taxon>Bacteroidota</taxon>
        <taxon>environmental samples</taxon>
    </lineage>
</organism>
<dbReference type="HAMAP" id="MF_01274">
    <property type="entry name" value="Pantothen_kinase_3"/>
    <property type="match status" value="1"/>
</dbReference>
<comment type="cofactor">
    <cofactor evidence="2">
        <name>K(+)</name>
        <dbReference type="ChEBI" id="CHEBI:29103"/>
    </cofactor>
</comment>
<evidence type="ECO:0000256" key="5">
    <source>
        <dbReference type="ARBA" id="ARBA00011738"/>
    </source>
</evidence>
<dbReference type="EC" id="2.7.1.33" evidence="6 16"/>
<dbReference type="GO" id="GO:0004594">
    <property type="term" value="F:pantothenate kinase activity"/>
    <property type="evidence" value="ECO:0007669"/>
    <property type="project" value="UniProtKB-UniRule"/>
</dbReference>
<dbReference type="Gene3D" id="3.30.420.40">
    <property type="match status" value="2"/>
</dbReference>
<evidence type="ECO:0000256" key="7">
    <source>
        <dbReference type="ARBA" id="ARBA00022490"/>
    </source>
</evidence>
<evidence type="ECO:0000313" key="18">
    <source>
        <dbReference type="EMBL" id="BAL52521.1"/>
    </source>
</evidence>